<proteinExistence type="predicted"/>
<reference evidence="2 3" key="3">
    <citation type="journal article" date="2017" name="Mol. Plant Pathol.">
        <title>A gapless genome sequence of the fungus Botrytis cinerea.</title>
        <authorList>
            <person name="Van Kan J.A."/>
            <person name="Stassen J.H."/>
            <person name="Mosbach A."/>
            <person name="Van Der Lee T.A."/>
            <person name="Faino L."/>
            <person name="Farmer A.D."/>
            <person name="Papasotiriou D.G."/>
            <person name="Zhou S."/>
            <person name="Seidl M.F."/>
            <person name="Cottam E."/>
            <person name="Edel D."/>
            <person name="Hahn M."/>
            <person name="Schwartz D.C."/>
            <person name="Dietrich R.A."/>
            <person name="Widdison S."/>
            <person name="Scalliet G."/>
        </authorList>
    </citation>
    <scope>NUCLEOTIDE SEQUENCE [LARGE SCALE GENOMIC DNA]</scope>
    <source>
        <strain evidence="2 3">B05.10</strain>
    </source>
</reference>
<organism evidence="2 3">
    <name type="scientific">Botryotinia fuckeliana (strain B05.10)</name>
    <name type="common">Noble rot fungus</name>
    <name type="synonym">Botrytis cinerea</name>
    <dbReference type="NCBI Taxonomy" id="332648"/>
    <lineage>
        <taxon>Eukaryota</taxon>
        <taxon>Fungi</taxon>
        <taxon>Dikarya</taxon>
        <taxon>Ascomycota</taxon>
        <taxon>Pezizomycotina</taxon>
        <taxon>Leotiomycetes</taxon>
        <taxon>Helotiales</taxon>
        <taxon>Sclerotiniaceae</taxon>
        <taxon>Botrytis</taxon>
    </lineage>
</organism>
<gene>
    <name evidence="2" type="ORF">BCIN_07g02050</name>
</gene>
<dbReference type="RefSeq" id="XP_024549685.1">
    <property type="nucleotide sequence ID" value="XM_024693896.1"/>
</dbReference>
<accession>A0A384JLW7</accession>
<sequence length="391" mass="45534">MSSNEDKELSGTKKDSISKRPDFLHSALNNLGLNYVQKRLVGMLGVEIFDSKTSKITDRKRFNITVAGKSITVITNGGDFGLFEWFPTEIKLKIWEYALEAPRIISISSKAMKRNSFGIIPTQFFYSGPQNSQLYVNHLTRQQAIRRSNPLNERRFSSDNSKSLLTTTYDAASDTIWIRDIDFWTYRDRRCNWSGIHFNWMTRSLAITASSPEALMEWMDFHLLSYILAHFFSELKELIVIMDYLDLTTPGVCDEITFINLTPKGFSEERVINKYLPKILSLSEEFIIGVISGEWKPDYWYTSVCSMTQLLKSYFMRKQETTQAIPDPNKTVSAKDVYWAFRNKKNNLERFDAQADEERRKRSEVYRKRTVPSVKFLAATTYKQLEETDRK</sequence>
<dbReference type="Proteomes" id="UP000001798">
    <property type="component" value="Chromosome 7"/>
</dbReference>
<dbReference type="VEuPathDB" id="FungiDB:Bcin07g02050"/>
<dbReference type="InterPro" id="IPR045518">
    <property type="entry name" value="2EXR"/>
</dbReference>
<dbReference type="Pfam" id="PF20150">
    <property type="entry name" value="2EXR"/>
    <property type="match status" value="1"/>
</dbReference>
<evidence type="ECO:0000313" key="2">
    <source>
        <dbReference type="EMBL" id="ATZ51596.1"/>
    </source>
</evidence>
<keyword evidence="3" id="KW-1185">Reference proteome</keyword>
<evidence type="ECO:0000313" key="3">
    <source>
        <dbReference type="Proteomes" id="UP000001798"/>
    </source>
</evidence>
<name>A0A384JLW7_BOTFB</name>
<dbReference type="AlphaFoldDB" id="A0A384JLW7"/>
<evidence type="ECO:0000259" key="1">
    <source>
        <dbReference type="Pfam" id="PF20150"/>
    </source>
</evidence>
<dbReference type="GeneID" id="5439380"/>
<dbReference type="EMBL" id="CP009811">
    <property type="protein sequence ID" value="ATZ51596.1"/>
    <property type="molecule type" value="Genomic_DNA"/>
</dbReference>
<dbReference type="KEGG" id="bfu:BCIN_07g02050"/>
<dbReference type="OrthoDB" id="3495933at2759"/>
<reference evidence="2 3" key="1">
    <citation type="journal article" date="2011" name="PLoS Genet.">
        <title>Genomic analysis of the necrotrophic fungal pathogens Sclerotinia sclerotiorum and Botrytis cinerea.</title>
        <authorList>
            <person name="Amselem J."/>
            <person name="Cuomo C.A."/>
            <person name="van Kan J.A."/>
            <person name="Viaud M."/>
            <person name="Benito E.P."/>
            <person name="Couloux A."/>
            <person name="Coutinho P.M."/>
            <person name="de Vries R.P."/>
            <person name="Dyer P.S."/>
            <person name="Fillinger S."/>
            <person name="Fournier E."/>
            <person name="Gout L."/>
            <person name="Hahn M."/>
            <person name="Kohn L."/>
            <person name="Lapalu N."/>
            <person name="Plummer K.M."/>
            <person name="Pradier J.M."/>
            <person name="Quevillon E."/>
            <person name="Sharon A."/>
            <person name="Simon A."/>
            <person name="ten Have A."/>
            <person name="Tudzynski B."/>
            <person name="Tudzynski P."/>
            <person name="Wincker P."/>
            <person name="Andrew M."/>
            <person name="Anthouard V."/>
            <person name="Beever R.E."/>
            <person name="Beffa R."/>
            <person name="Benoit I."/>
            <person name="Bouzid O."/>
            <person name="Brault B."/>
            <person name="Chen Z."/>
            <person name="Choquer M."/>
            <person name="Collemare J."/>
            <person name="Cotton P."/>
            <person name="Danchin E.G."/>
            <person name="Da Silva C."/>
            <person name="Gautier A."/>
            <person name="Giraud C."/>
            <person name="Giraud T."/>
            <person name="Gonzalez C."/>
            <person name="Grossetete S."/>
            <person name="Guldener U."/>
            <person name="Henrissat B."/>
            <person name="Howlett B.J."/>
            <person name="Kodira C."/>
            <person name="Kretschmer M."/>
            <person name="Lappartient A."/>
            <person name="Leroch M."/>
            <person name="Levis C."/>
            <person name="Mauceli E."/>
            <person name="Neuveglise C."/>
            <person name="Oeser B."/>
            <person name="Pearson M."/>
            <person name="Poulain J."/>
            <person name="Poussereau N."/>
            <person name="Quesneville H."/>
            <person name="Rascle C."/>
            <person name="Schumacher J."/>
            <person name="Segurens B."/>
            <person name="Sexton A."/>
            <person name="Silva E."/>
            <person name="Sirven C."/>
            <person name="Soanes D.M."/>
            <person name="Talbot N.J."/>
            <person name="Templeton M."/>
            <person name="Yandava C."/>
            <person name="Yarden O."/>
            <person name="Zeng Q."/>
            <person name="Rollins J.A."/>
            <person name="Lebrun M.H."/>
            <person name="Dickman M."/>
        </authorList>
    </citation>
    <scope>NUCLEOTIDE SEQUENCE [LARGE SCALE GENOMIC DNA]</scope>
    <source>
        <strain evidence="2 3">B05.10</strain>
    </source>
</reference>
<feature type="domain" description="2EXR" evidence="1">
    <location>
        <begin position="80"/>
        <end position="152"/>
    </location>
</feature>
<reference evidence="2 3" key="2">
    <citation type="journal article" date="2012" name="Eukaryot. Cell">
        <title>Genome update of Botrytis cinerea strains B05.10 and T4.</title>
        <authorList>
            <person name="Staats M."/>
            <person name="van Kan J.A."/>
        </authorList>
    </citation>
    <scope>NUCLEOTIDE SEQUENCE [LARGE SCALE GENOMIC DNA]</scope>
    <source>
        <strain evidence="2 3">B05.10</strain>
    </source>
</reference>
<protein>
    <recommendedName>
        <fullName evidence="1">2EXR domain-containing protein</fullName>
    </recommendedName>
</protein>